<dbReference type="GO" id="GO:0005829">
    <property type="term" value="C:cytosol"/>
    <property type="evidence" value="ECO:0007669"/>
    <property type="project" value="TreeGrafter"/>
</dbReference>
<comment type="catalytic activity">
    <reaction evidence="12 13">
        <text>tRNA(Ala) + L-alanine + ATP = L-alanyl-tRNA(Ala) + AMP + diphosphate</text>
        <dbReference type="Rhea" id="RHEA:12540"/>
        <dbReference type="Rhea" id="RHEA-COMP:9657"/>
        <dbReference type="Rhea" id="RHEA-COMP:9923"/>
        <dbReference type="ChEBI" id="CHEBI:30616"/>
        <dbReference type="ChEBI" id="CHEBI:33019"/>
        <dbReference type="ChEBI" id="CHEBI:57972"/>
        <dbReference type="ChEBI" id="CHEBI:78442"/>
        <dbReference type="ChEBI" id="CHEBI:78497"/>
        <dbReference type="ChEBI" id="CHEBI:456215"/>
        <dbReference type="EC" id="6.1.1.7"/>
    </reaction>
</comment>
<dbReference type="InterPro" id="IPR018162">
    <property type="entry name" value="Ala-tRNA-ligase_IIc_anticod-bd"/>
</dbReference>
<evidence type="ECO:0000259" key="15">
    <source>
        <dbReference type="PROSITE" id="PS50860"/>
    </source>
</evidence>
<evidence type="ECO:0000256" key="9">
    <source>
        <dbReference type="ARBA" id="ARBA00022917"/>
    </source>
</evidence>
<proteinExistence type="inferred from homology"/>
<evidence type="ECO:0000256" key="7">
    <source>
        <dbReference type="ARBA" id="ARBA00022840"/>
    </source>
</evidence>
<feature type="region of interest" description="Disordered" evidence="14">
    <location>
        <begin position="851"/>
        <end position="892"/>
    </location>
</feature>
<evidence type="ECO:0000256" key="11">
    <source>
        <dbReference type="ARBA" id="ARBA00024779"/>
    </source>
</evidence>
<evidence type="ECO:0000256" key="4">
    <source>
        <dbReference type="ARBA" id="ARBA00022723"/>
    </source>
</evidence>
<evidence type="ECO:0000256" key="13">
    <source>
        <dbReference type="HAMAP-Rule" id="MF_00036"/>
    </source>
</evidence>
<dbReference type="GO" id="GO:0006419">
    <property type="term" value="P:alanyl-tRNA aminoacylation"/>
    <property type="evidence" value="ECO:0007669"/>
    <property type="project" value="UniProtKB-UniRule"/>
</dbReference>
<dbReference type="FunFam" id="3.10.310.40:FF:000001">
    <property type="entry name" value="Alanine--tRNA ligase"/>
    <property type="match status" value="1"/>
</dbReference>
<dbReference type="PRINTS" id="PR00980">
    <property type="entry name" value="TRNASYNTHALA"/>
</dbReference>
<keyword evidence="4 13" id="KW-0479">Metal-binding</keyword>
<feature type="compositionally biased region" description="Polar residues" evidence="14">
    <location>
        <begin position="877"/>
        <end position="892"/>
    </location>
</feature>
<dbReference type="SUPFAM" id="SSF50447">
    <property type="entry name" value="Translation proteins"/>
    <property type="match status" value="1"/>
</dbReference>
<dbReference type="AlphaFoldDB" id="A0A939T0L3"/>
<dbReference type="PANTHER" id="PTHR11777:SF9">
    <property type="entry name" value="ALANINE--TRNA LIGASE, CYTOPLASMIC"/>
    <property type="match status" value="1"/>
</dbReference>
<dbReference type="Pfam" id="PF07973">
    <property type="entry name" value="tRNA_SAD"/>
    <property type="match status" value="1"/>
</dbReference>
<keyword evidence="17" id="KW-1185">Reference proteome</keyword>
<evidence type="ECO:0000256" key="10">
    <source>
        <dbReference type="ARBA" id="ARBA00023146"/>
    </source>
</evidence>
<dbReference type="InterPro" id="IPR045864">
    <property type="entry name" value="aa-tRNA-synth_II/BPL/LPL"/>
</dbReference>
<dbReference type="Pfam" id="PF01411">
    <property type="entry name" value="tRNA-synt_2c"/>
    <property type="match status" value="1"/>
</dbReference>
<dbReference type="Gene3D" id="3.30.930.10">
    <property type="entry name" value="Bira Bifunctional Protein, Domain 2"/>
    <property type="match status" value="1"/>
</dbReference>
<comment type="caution">
    <text evidence="16">The sequence shown here is derived from an EMBL/GenBank/DDBJ whole genome shotgun (WGS) entry which is preliminary data.</text>
</comment>
<comment type="cofactor">
    <cofactor evidence="13">
        <name>Zn(2+)</name>
        <dbReference type="ChEBI" id="CHEBI:29105"/>
    </cofactor>
    <text evidence="13">Binds 1 zinc ion per subunit.</text>
</comment>
<dbReference type="GO" id="GO:0004813">
    <property type="term" value="F:alanine-tRNA ligase activity"/>
    <property type="evidence" value="ECO:0007669"/>
    <property type="project" value="UniProtKB-UniRule"/>
</dbReference>
<evidence type="ECO:0000256" key="2">
    <source>
        <dbReference type="ARBA" id="ARBA00022555"/>
    </source>
</evidence>
<keyword evidence="8 13" id="KW-0694">RNA-binding</keyword>
<dbReference type="InterPro" id="IPR018164">
    <property type="entry name" value="Ala-tRNA-synth_IIc_N"/>
</dbReference>
<dbReference type="SUPFAM" id="SSF55186">
    <property type="entry name" value="ThrRS/AlaRS common domain"/>
    <property type="match status" value="1"/>
</dbReference>
<dbReference type="EMBL" id="JAGEOJ010000001">
    <property type="protein sequence ID" value="MBO2445551.1"/>
    <property type="molecule type" value="Genomic_DNA"/>
</dbReference>
<protein>
    <recommendedName>
        <fullName evidence="13">Alanine--tRNA ligase</fullName>
        <ecNumber evidence="13">6.1.1.7</ecNumber>
    </recommendedName>
    <alternativeName>
        <fullName evidence="13">Alanyl-tRNA synthetase</fullName>
        <shortName evidence="13">AlaRS</shortName>
    </alternativeName>
</protein>
<dbReference type="InterPro" id="IPR018163">
    <property type="entry name" value="Thr/Ala-tRNA-synth_IIc_edit"/>
</dbReference>
<dbReference type="GO" id="GO:0002161">
    <property type="term" value="F:aminoacyl-tRNA deacylase activity"/>
    <property type="evidence" value="ECO:0007669"/>
    <property type="project" value="TreeGrafter"/>
</dbReference>
<dbReference type="InterPro" id="IPR002318">
    <property type="entry name" value="Ala-tRNA-lgiase_IIc"/>
</dbReference>
<dbReference type="Gene3D" id="3.10.310.40">
    <property type="match status" value="1"/>
</dbReference>
<dbReference type="GO" id="GO:0008270">
    <property type="term" value="F:zinc ion binding"/>
    <property type="evidence" value="ECO:0007669"/>
    <property type="project" value="UniProtKB-UniRule"/>
</dbReference>
<dbReference type="GO" id="GO:0005524">
    <property type="term" value="F:ATP binding"/>
    <property type="evidence" value="ECO:0007669"/>
    <property type="project" value="UniProtKB-UniRule"/>
</dbReference>
<comment type="function">
    <text evidence="11 13">Catalyzes the attachment of alanine to tRNA(Ala) in a two-step reaction: alanine is first activated by ATP to form Ala-AMP and then transferred to the acceptor end of tRNA(Ala). Also edits incorrectly charged Ser-tRNA(Ala) and Gly-tRNA(Ala) via its editing domain.</text>
</comment>
<dbReference type="SUPFAM" id="SSF55681">
    <property type="entry name" value="Class II aaRS and biotin synthetases"/>
    <property type="match status" value="1"/>
</dbReference>
<comment type="similarity">
    <text evidence="1 13">Belongs to the class-II aminoacyl-tRNA synthetase family.</text>
</comment>
<dbReference type="Pfam" id="PF02272">
    <property type="entry name" value="DHHA1"/>
    <property type="match status" value="1"/>
</dbReference>
<keyword evidence="5 13" id="KW-0547">Nucleotide-binding</keyword>
<dbReference type="CDD" id="cd00673">
    <property type="entry name" value="AlaRS_core"/>
    <property type="match status" value="1"/>
</dbReference>
<accession>A0A939T0L3</accession>
<dbReference type="Gene3D" id="3.30.980.10">
    <property type="entry name" value="Threonyl-trna Synthetase, Chain A, domain 2"/>
    <property type="match status" value="1"/>
</dbReference>
<dbReference type="NCBIfam" id="TIGR00344">
    <property type="entry name" value="alaS"/>
    <property type="match status" value="1"/>
</dbReference>
<evidence type="ECO:0000256" key="14">
    <source>
        <dbReference type="SAM" id="MobiDB-lite"/>
    </source>
</evidence>
<feature type="binding site" evidence="13">
    <location>
        <position position="681"/>
    </location>
    <ligand>
        <name>Zn(2+)</name>
        <dbReference type="ChEBI" id="CHEBI:29105"/>
    </ligand>
</feature>
<comment type="subcellular location">
    <subcellularLocation>
        <location evidence="13">Cytoplasm</location>
    </subcellularLocation>
</comment>
<feature type="binding site" evidence="13">
    <location>
        <position position="575"/>
    </location>
    <ligand>
        <name>Zn(2+)</name>
        <dbReference type="ChEBI" id="CHEBI:29105"/>
    </ligand>
</feature>
<dbReference type="InterPro" id="IPR003156">
    <property type="entry name" value="DHHA1_dom"/>
</dbReference>
<evidence type="ECO:0000256" key="12">
    <source>
        <dbReference type="ARBA" id="ARBA00048300"/>
    </source>
</evidence>
<organism evidence="16 17">
    <name type="scientific">Actinomadura barringtoniae</name>
    <dbReference type="NCBI Taxonomy" id="1427535"/>
    <lineage>
        <taxon>Bacteria</taxon>
        <taxon>Bacillati</taxon>
        <taxon>Actinomycetota</taxon>
        <taxon>Actinomycetes</taxon>
        <taxon>Streptosporangiales</taxon>
        <taxon>Thermomonosporaceae</taxon>
        <taxon>Actinomadura</taxon>
    </lineage>
</organism>
<evidence type="ECO:0000256" key="6">
    <source>
        <dbReference type="ARBA" id="ARBA00022833"/>
    </source>
</evidence>
<dbReference type="Proteomes" id="UP000669179">
    <property type="component" value="Unassembled WGS sequence"/>
</dbReference>
<keyword evidence="9 13" id="KW-0648">Protein biosynthesis</keyword>
<evidence type="ECO:0000313" key="16">
    <source>
        <dbReference type="EMBL" id="MBO2445551.1"/>
    </source>
</evidence>
<dbReference type="InterPro" id="IPR023033">
    <property type="entry name" value="Ala_tRNA_ligase_euk/bac"/>
</dbReference>
<dbReference type="FunFam" id="3.30.930.10:FF:000004">
    <property type="entry name" value="Alanine--tRNA ligase"/>
    <property type="match status" value="1"/>
</dbReference>
<keyword evidence="7 13" id="KW-0067">ATP-binding</keyword>
<dbReference type="Gene3D" id="2.40.30.130">
    <property type="match status" value="1"/>
</dbReference>
<dbReference type="InterPro" id="IPR009000">
    <property type="entry name" value="Transl_B-barrel_sf"/>
</dbReference>
<keyword evidence="2 13" id="KW-0820">tRNA-binding</keyword>
<dbReference type="EC" id="6.1.1.7" evidence="13"/>
<keyword evidence="10 13" id="KW-0030">Aminoacyl-tRNA synthetase</keyword>
<dbReference type="PANTHER" id="PTHR11777">
    <property type="entry name" value="ALANYL-TRNA SYNTHETASE"/>
    <property type="match status" value="1"/>
</dbReference>
<evidence type="ECO:0000256" key="3">
    <source>
        <dbReference type="ARBA" id="ARBA00022598"/>
    </source>
</evidence>
<feature type="domain" description="Alanyl-transfer RNA synthetases family profile" evidence="15">
    <location>
        <begin position="1"/>
        <end position="720"/>
    </location>
</feature>
<evidence type="ECO:0000256" key="1">
    <source>
        <dbReference type="ARBA" id="ARBA00008226"/>
    </source>
</evidence>
<dbReference type="InterPro" id="IPR018165">
    <property type="entry name" value="Ala-tRNA-synth_IIc_core"/>
</dbReference>
<keyword evidence="13" id="KW-0963">Cytoplasm</keyword>
<dbReference type="Gene3D" id="3.30.54.20">
    <property type="match status" value="1"/>
</dbReference>
<comment type="domain">
    <text evidence="13">Consists of three domains; the N-terminal catalytic domain, the editing domain and the C-terminal C-Ala domain. The editing domain removes incorrectly charged amino acids, while the C-Ala domain, along with tRNA(Ala), serves as a bridge to cooperatively bring together the editing and aminoacylation centers thus stimulating deacylation of misacylated tRNAs.</text>
</comment>
<dbReference type="InterPro" id="IPR012947">
    <property type="entry name" value="tRNA_SAD"/>
</dbReference>
<dbReference type="PROSITE" id="PS50860">
    <property type="entry name" value="AA_TRNA_LIGASE_II_ALA"/>
    <property type="match status" value="1"/>
</dbReference>
<dbReference type="FunFam" id="3.30.980.10:FF:000004">
    <property type="entry name" value="Alanine--tRNA ligase, cytoplasmic"/>
    <property type="match status" value="1"/>
</dbReference>
<dbReference type="GO" id="GO:0000049">
    <property type="term" value="F:tRNA binding"/>
    <property type="evidence" value="ECO:0007669"/>
    <property type="project" value="UniProtKB-KW"/>
</dbReference>
<name>A0A939T0L3_9ACTN</name>
<dbReference type="SUPFAM" id="SSF101353">
    <property type="entry name" value="Putative anticodon-binding domain of alanyl-tRNA synthetase (AlaRS)"/>
    <property type="match status" value="1"/>
</dbReference>
<dbReference type="SMART" id="SM00863">
    <property type="entry name" value="tRNA_SAD"/>
    <property type="match status" value="1"/>
</dbReference>
<feature type="binding site" evidence="13">
    <location>
        <position position="579"/>
    </location>
    <ligand>
        <name>Zn(2+)</name>
        <dbReference type="ChEBI" id="CHEBI:29105"/>
    </ligand>
</feature>
<evidence type="ECO:0000256" key="8">
    <source>
        <dbReference type="ARBA" id="ARBA00022884"/>
    </source>
</evidence>
<evidence type="ECO:0000313" key="17">
    <source>
        <dbReference type="Proteomes" id="UP000669179"/>
    </source>
</evidence>
<sequence length="892" mass="96905">MRSTDIRSTFLDFFTARDHKIAPSSPLIPDDPTLLLTAAGMNQFKPYYLGESVPPHRRMTSVQKCVRTSDIENVGRTTRHATFFEMLGNFSFGDYFKGEVIAWSWELLTDHFGLDPDRLWVTVFRDDDEAERLWRRIGVPGERVQRLGMADNYWSMGVPGPCGPSSELHYDRGPSFGKREGPGGGGPAVDGERYQEIWNLVFMHKRRGEGDGKDGFPILGELPTRNIDTGLGMDRLAAILQDVDTVCETDLLAPTFRLVQELAEREYPGRDGSEESMSFRVVAEHARSTAFLIADGVLPHGDGRGFVLRRLMRRAVRHARLLGVEGPVLPALTASVVDNLGTAWPELERRRDHIRKVVEAEEDGFDRTLRLGSRFLDTAIDKARSNGTSQLNGRTVFDLHNSYGFPADLTLDAARSAGLSVDEEGFGLLLEEHARRAKDAERDRKGDAVARQDTYRRIVAEHGLTDFIGYEATEGEGRILALLKGPDLVERAVEGDEVELVLDRSPFYAEAGGQVGDTGTLRTPGGGALQVVDTRPGLTGLHVHTARVTSGEVRTGEPTEVTVDADRRAATARSHSATHVLHAMLRSVLGEHATQQGSRVEPGRLRFDFSHFSSVEPGALQTVQSLVNDYLMDDPDVRVWEASRAEAEVAGAVALFGEKYGEHVRIVDIGDASRELCGGTHVGHGSQAGPVHLVGESSIGVGLRRIEALTGADALRHYDHQQTVLNELATLLEVRPDETPGALRRRLDVLAETQRELTRLRRADQAAIGERLTSRSKRAGSGWLIAEQVDGVPPEDLRSLALTLTHREGPGVVVLGTASEGKATLVAAITRDLADTGLQARTLLANAGKAVGGGAGGRGPVAHAGGRNPSGLPNALSIASNEARSALTTPTP</sequence>
<evidence type="ECO:0000256" key="5">
    <source>
        <dbReference type="ARBA" id="ARBA00022741"/>
    </source>
</evidence>
<reference evidence="16" key="1">
    <citation type="submission" date="2021-03" db="EMBL/GenBank/DDBJ databases">
        <authorList>
            <person name="Kanchanasin P."/>
            <person name="Saeng-In P."/>
            <person name="Phongsopitanun W."/>
            <person name="Yuki M."/>
            <person name="Kudo T."/>
            <person name="Ohkuma M."/>
            <person name="Tanasupawat S."/>
        </authorList>
    </citation>
    <scope>NUCLEOTIDE SEQUENCE</scope>
    <source>
        <strain evidence="16">GKU 128</strain>
    </source>
</reference>
<dbReference type="HAMAP" id="MF_00036_B">
    <property type="entry name" value="Ala_tRNA_synth_B"/>
    <property type="match status" value="1"/>
</dbReference>
<dbReference type="InterPro" id="IPR050058">
    <property type="entry name" value="Ala-tRNA_ligase"/>
</dbReference>
<keyword evidence="6 13" id="KW-0862">Zinc</keyword>
<gene>
    <name evidence="13 16" type="primary">alaS</name>
    <name evidence="16" type="ORF">J4573_00455</name>
</gene>
<dbReference type="RefSeq" id="WP_208253167.1">
    <property type="nucleotide sequence ID" value="NZ_JAGEOJ010000001.1"/>
</dbReference>
<feature type="binding site" evidence="13">
    <location>
        <position position="677"/>
    </location>
    <ligand>
        <name>Zn(2+)</name>
        <dbReference type="ChEBI" id="CHEBI:29105"/>
    </ligand>
</feature>
<keyword evidence="3 13" id="KW-0436">Ligase</keyword>